<dbReference type="GO" id="GO:0006527">
    <property type="term" value="P:L-arginine catabolic process"/>
    <property type="evidence" value="ECO:0007669"/>
    <property type="project" value="InterPro"/>
</dbReference>
<keyword evidence="3 4" id="KW-0012">Acyltransferase</keyword>
<keyword evidence="5" id="KW-1185">Reference proteome</keyword>
<dbReference type="EC" id="2.3.1.109" evidence="4"/>
<dbReference type="InterPro" id="IPR007041">
    <property type="entry name" value="Arg_succinylTrfase_AstA/AruG"/>
</dbReference>
<gene>
    <name evidence="4" type="ORF">GGQ59_000173</name>
</gene>
<dbReference type="PANTHER" id="PTHR30420:SF1">
    <property type="entry name" value="ARGININE N-SUCCINYLTRANSFERASE"/>
    <property type="match status" value="1"/>
</dbReference>
<reference evidence="4 5" key="1">
    <citation type="submission" date="2020-08" db="EMBL/GenBank/DDBJ databases">
        <title>Genomic Encyclopedia of Type Strains, Phase IV (KMG-IV): sequencing the most valuable type-strain genomes for metagenomic binning, comparative biology and taxonomic classification.</title>
        <authorList>
            <person name="Goeker M."/>
        </authorList>
    </citation>
    <scope>NUCLEOTIDE SEQUENCE [LARGE SCALE GENOMIC DNA]</scope>
    <source>
        <strain evidence="4 5">DSM 102850</strain>
    </source>
</reference>
<dbReference type="Gene3D" id="3.40.630.30">
    <property type="match status" value="1"/>
</dbReference>
<protein>
    <submittedName>
        <fullName evidence="4">Arginine N-succinyltransferase</fullName>
        <ecNumber evidence="4">2.3.1.109</ecNumber>
    </submittedName>
</protein>
<sequence>MSFLSVRPVRMSDLDALCEIAATSGTGMTTVPSSPSAMAERIALSEAAFAGQGKAGPKDVFFFVLDDGTRAVGMASIFPDLGADRPFYSYRLSHVAAQAPELDIRAETDVLHLVNDFHGYTEIGTLLVGDAARGKGAGRLLSLSRFAFLALHRERFGPRVMAEIRGWFDEEDRSPFWDAVASRFFHLSFQEADRRSAQDFRFIADLMPKYPIYVDLLPDEARETIGKPHSTSQYAMRMLETEGFEWTRCIDIFDGGPSLECRLDQIRTVRKARALTVRIGDEESDPSELVASPAASGFASLIASGPVTKETVTLHAAQAERLGLSEGEKALVTPLRAVRAKL</sequence>
<dbReference type="SUPFAM" id="SSF55729">
    <property type="entry name" value="Acyl-CoA N-acyltransferases (Nat)"/>
    <property type="match status" value="1"/>
</dbReference>
<name>A0A840I074_9PROT</name>
<dbReference type="GO" id="GO:0008791">
    <property type="term" value="F:arginine N-succinyltransferase activity"/>
    <property type="evidence" value="ECO:0007669"/>
    <property type="project" value="UniProtKB-EC"/>
</dbReference>
<dbReference type="InterPro" id="IPR016181">
    <property type="entry name" value="Acyl_CoA_acyltransferase"/>
</dbReference>
<keyword evidence="1" id="KW-0056">Arginine metabolism</keyword>
<dbReference type="Proteomes" id="UP000563524">
    <property type="component" value="Unassembled WGS sequence"/>
</dbReference>
<organism evidence="4 5">
    <name type="scientific">Parvularcula dongshanensis</name>
    <dbReference type="NCBI Taxonomy" id="1173995"/>
    <lineage>
        <taxon>Bacteria</taxon>
        <taxon>Pseudomonadati</taxon>
        <taxon>Pseudomonadota</taxon>
        <taxon>Alphaproteobacteria</taxon>
        <taxon>Parvularculales</taxon>
        <taxon>Parvularculaceae</taxon>
        <taxon>Parvularcula</taxon>
    </lineage>
</organism>
<evidence type="ECO:0000313" key="4">
    <source>
        <dbReference type="EMBL" id="MBB4657673.1"/>
    </source>
</evidence>
<dbReference type="Pfam" id="PF04958">
    <property type="entry name" value="AstA"/>
    <property type="match status" value="1"/>
</dbReference>
<evidence type="ECO:0000256" key="2">
    <source>
        <dbReference type="ARBA" id="ARBA00022679"/>
    </source>
</evidence>
<comment type="caution">
    <text evidence="4">The sequence shown here is derived from an EMBL/GenBank/DDBJ whole genome shotgun (WGS) entry which is preliminary data.</text>
</comment>
<dbReference type="AlphaFoldDB" id="A0A840I074"/>
<evidence type="ECO:0000256" key="3">
    <source>
        <dbReference type="ARBA" id="ARBA00023315"/>
    </source>
</evidence>
<dbReference type="NCBIfam" id="TIGR03243">
    <property type="entry name" value="arg_catab_AOST"/>
    <property type="match status" value="1"/>
</dbReference>
<proteinExistence type="predicted"/>
<dbReference type="RefSeq" id="WP_183814967.1">
    <property type="nucleotide sequence ID" value="NZ_JACHOB010000001.1"/>
</dbReference>
<dbReference type="EMBL" id="JACHOB010000001">
    <property type="protein sequence ID" value="MBB4657673.1"/>
    <property type="molecule type" value="Genomic_DNA"/>
</dbReference>
<accession>A0A840I074</accession>
<keyword evidence="2 4" id="KW-0808">Transferase</keyword>
<evidence type="ECO:0000313" key="5">
    <source>
        <dbReference type="Proteomes" id="UP000563524"/>
    </source>
</evidence>
<dbReference type="PANTHER" id="PTHR30420">
    <property type="entry name" value="N-SUCCINYLARGININE DIHYDROLASE"/>
    <property type="match status" value="1"/>
</dbReference>
<evidence type="ECO:0000256" key="1">
    <source>
        <dbReference type="ARBA" id="ARBA00022503"/>
    </source>
</evidence>